<dbReference type="HOGENOM" id="CLU_2721474_0_0_1"/>
<reference evidence="1" key="3">
    <citation type="submission" date="2025-08" db="UniProtKB">
        <authorList>
            <consortium name="Ensembl"/>
        </authorList>
    </citation>
    <scope>IDENTIFICATION</scope>
</reference>
<reference evidence="1" key="4">
    <citation type="submission" date="2025-09" db="UniProtKB">
        <authorList>
            <consortium name="Ensembl"/>
        </authorList>
    </citation>
    <scope>IDENTIFICATION</scope>
</reference>
<dbReference type="Ensembl" id="ENSCINT00000034921.1">
    <property type="protein sequence ID" value="ENSCINP00000034653.1"/>
    <property type="gene ID" value="ENSCING00000018112.1"/>
</dbReference>
<evidence type="ECO:0000313" key="2">
    <source>
        <dbReference type="Proteomes" id="UP000008144"/>
    </source>
</evidence>
<proteinExistence type="predicted"/>
<sequence length="72" mass="8641">MGDVACDQMHNIRSFRKLFNEVRDKNNKQKNQMFVFFGFEQQNCILMNNGIKAFEEITNLQYVIGRILFYIK</sequence>
<name>H2XYB9_CIOIN</name>
<reference evidence="2" key="1">
    <citation type="journal article" date="2002" name="Science">
        <title>The draft genome of Ciona intestinalis: insights into chordate and vertebrate origins.</title>
        <authorList>
            <person name="Dehal P."/>
            <person name="Satou Y."/>
            <person name="Campbell R.K."/>
            <person name="Chapman J."/>
            <person name="Degnan B."/>
            <person name="De Tomaso A."/>
            <person name="Davidson B."/>
            <person name="Di Gregorio A."/>
            <person name="Gelpke M."/>
            <person name="Goodstein D.M."/>
            <person name="Harafuji N."/>
            <person name="Hastings K.E."/>
            <person name="Ho I."/>
            <person name="Hotta K."/>
            <person name="Huang W."/>
            <person name="Kawashima T."/>
            <person name="Lemaire P."/>
            <person name="Martinez D."/>
            <person name="Meinertzhagen I.A."/>
            <person name="Necula S."/>
            <person name="Nonaka M."/>
            <person name="Putnam N."/>
            <person name="Rash S."/>
            <person name="Saiga H."/>
            <person name="Satake M."/>
            <person name="Terry A."/>
            <person name="Yamada L."/>
            <person name="Wang H.G."/>
            <person name="Awazu S."/>
            <person name="Azumi K."/>
            <person name="Boore J."/>
            <person name="Branno M."/>
            <person name="Chin-Bow S."/>
            <person name="DeSantis R."/>
            <person name="Doyle S."/>
            <person name="Francino P."/>
            <person name="Keys D.N."/>
            <person name="Haga S."/>
            <person name="Hayashi H."/>
            <person name="Hino K."/>
            <person name="Imai K.S."/>
            <person name="Inaba K."/>
            <person name="Kano S."/>
            <person name="Kobayashi K."/>
            <person name="Kobayashi M."/>
            <person name="Lee B.I."/>
            <person name="Makabe K.W."/>
            <person name="Manohar C."/>
            <person name="Matassi G."/>
            <person name="Medina M."/>
            <person name="Mochizuki Y."/>
            <person name="Mount S."/>
            <person name="Morishita T."/>
            <person name="Miura S."/>
            <person name="Nakayama A."/>
            <person name="Nishizaka S."/>
            <person name="Nomoto H."/>
            <person name="Ohta F."/>
            <person name="Oishi K."/>
            <person name="Rigoutsos I."/>
            <person name="Sano M."/>
            <person name="Sasaki A."/>
            <person name="Sasakura Y."/>
            <person name="Shoguchi E."/>
            <person name="Shin-i T."/>
            <person name="Spagnuolo A."/>
            <person name="Stainier D."/>
            <person name="Suzuki M.M."/>
            <person name="Tassy O."/>
            <person name="Takatori N."/>
            <person name="Tokuoka M."/>
            <person name="Yagi K."/>
            <person name="Yoshizaki F."/>
            <person name="Wada S."/>
            <person name="Zhang C."/>
            <person name="Hyatt P.D."/>
            <person name="Larimer F."/>
            <person name="Detter C."/>
            <person name="Doggett N."/>
            <person name="Glavina T."/>
            <person name="Hawkins T."/>
            <person name="Richardson P."/>
            <person name="Lucas S."/>
            <person name="Kohara Y."/>
            <person name="Levine M."/>
            <person name="Satoh N."/>
            <person name="Rokhsar D.S."/>
        </authorList>
    </citation>
    <scope>NUCLEOTIDE SEQUENCE [LARGE SCALE GENOMIC DNA]</scope>
</reference>
<dbReference type="InParanoid" id="H2XYB9"/>
<organism evidence="1 2">
    <name type="scientific">Ciona intestinalis</name>
    <name type="common">Transparent sea squirt</name>
    <name type="synonym">Ascidia intestinalis</name>
    <dbReference type="NCBI Taxonomy" id="7719"/>
    <lineage>
        <taxon>Eukaryota</taxon>
        <taxon>Metazoa</taxon>
        <taxon>Chordata</taxon>
        <taxon>Tunicata</taxon>
        <taxon>Ascidiacea</taxon>
        <taxon>Phlebobranchia</taxon>
        <taxon>Cionidae</taxon>
        <taxon>Ciona</taxon>
    </lineage>
</organism>
<keyword evidence="2" id="KW-1185">Reference proteome</keyword>
<dbReference type="AlphaFoldDB" id="H2XYB9"/>
<reference evidence="1" key="2">
    <citation type="journal article" date="2008" name="Genome Biol.">
        <title>Improved genome assembly and evidence-based global gene model set for the chordate Ciona intestinalis: new insight into intron and operon populations.</title>
        <authorList>
            <person name="Satou Y."/>
            <person name="Mineta K."/>
            <person name="Ogasawara M."/>
            <person name="Sasakura Y."/>
            <person name="Shoguchi E."/>
            <person name="Ueno K."/>
            <person name="Yamada L."/>
            <person name="Matsumoto J."/>
            <person name="Wasserscheid J."/>
            <person name="Dewar K."/>
            <person name="Wiley G.B."/>
            <person name="Macmil S.L."/>
            <person name="Roe B.A."/>
            <person name="Zeller R.W."/>
            <person name="Hastings K.E."/>
            <person name="Lemaire P."/>
            <person name="Lindquist E."/>
            <person name="Endo T."/>
            <person name="Hotta K."/>
            <person name="Inaba K."/>
        </authorList>
    </citation>
    <scope>NUCLEOTIDE SEQUENCE [LARGE SCALE GENOMIC DNA]</scope>
    <source>
        <strain evidence="1">wild type</strain>
    </source>
</reference>
<evidence type="ECO:0000313" key="1">
    <source>
        <dbReference type="Ensembl" id="ENSCINP00000034653.1"/>
    </source>
</evidence>
<dbReference type="Proteomes" id="UP000008144">
    <property type="component" value="Chromosome 1"/>
</dbReference>
<dbReference type="EMBL" id="EAAA01000286">
    <property type="status" value="NOT_ANNOTATED_CDS"/>
    <property type="molecule type" value="Genomic_DNA"/>
</dbReference>
<accession>H2XYB9</accession>
<protein>
    <submittedName>
        <fullName evidence="1">Uncharacterized protein</fullName>
    </submittedName>
</protein>